<feature type="signal peptide" evidence="3">
    <location>
        <begin position="1"/>
        <end position="23"/>
    </location>
</feature>
<evidence type="ECO:0000256" key="2">
    <source>
        <dbReference type="SAM" id="MobiDB-lite"/>
    </source>
</evidence>
<reference evidence="4" key="1">
    <citation type="journal article" date="2002" name="Dev. Genes Evol.">
        <title>Fgf genes in the basal chordate Ciona intestinalis.</title>
        <authorList>
            <person name="Satou Y."/>
            <person name="Imai K.S."/>
            <person name="Satoh N."/>
        </authorList>
    </citation>
    <scope>NUCLEOTIDE SEQUENCE</scope>
</reference>
<gene>
    <name evidence="4" type="primary">Ci-FgfL</name>
</gene>
<dbReference type="CTD" id="445652"/>
<dbReference type="AlphaFoldDB" id="Q8I6J2"/>
<evidence type="ECO:0000256" key="1">
    <source>
        <dbReference type="ARBA" id="ARBA00007936"/>
    </source>
</evidence>
<feature type="region of interest" description="Disordered" evidence="2">
    <location>
        <begin position="85"/>
        <end position="123"/>
    </location>
</feature>
<dbReference type="PRINTS" id="PR00262">
    <property type="entry name" value="IL1HBGF"/>
</dbReference>
<dbReference type="CDD" id="cd00058">
    <property type="entry name" value="beta-trefoil_FGF"/>
    <property type="match status" value="1"/>
</dbReference>
<dbReference type="InterPro" id="IPR056378">
    <property type="entry name" value="Let-756-like_FGF"/>
</dbReference>
<feature type="region of interest" description="Disordered" evidence="2">
    <location>
        <begin position="511"/>
        <end position="658"/>
    </location>
</feature>
<feature type="chain" id="PRO_5010392879" evidence="3">
    <location>
        <begin position="24"/>
        <end position="658"/>
    </location>
</feature>
<organism evidence="4">
    <name type="scientific">Ciona intestinalis</name>
    <name type="common">Transparent sea squirt</name>
    <name type="synonym">Ascidia intestinalis</name>
    <dbReference type="NCBI Taxonomy" id="7719"/>
    <lineage>
        <taxon>Eukaryota</taxon>
        <taxon>Metazoa</taxon>
        <taxon>Chordata</taxon>
        <taxon>Tunicata</taxon>
        <taxon>Ascidiacea</taxon>
        <taxon>Phlebobranchia</taxon>
        <taxon>Cionidae</taxon>
        <taxon>Ciona</taxon>
    </lineage>
</organism>
<feature type="compositionally biased region" description="Gly residues" evidence="2">
    <location>
        <begin position="362"/>
        <end position="371"/>
    </location>
</feature>
<feature type="region of interest" description="Disordered" evidence="2">
    <location>
        <begin position="167"/>
        <end position="187"/>
    </location>
</feature>
<dbReference type="InterPro" id="IPR002209">
    <property type="entry name" value="Fibroblast_GF_fam"/>
</dbReference>
<evidence type="ECO:0000256" key="3">
    <source>
        <dbReference type="SAM" id="SignalP"/>
    </source>
</evidence>
<dbReference type="Gene3D" id="2.80.10.50">
    <property type="match status" value="1"/>
</dbReference>
<feature type="compositionally biased region" description="Polar residues" evidence="2">
    <location>
        <begin position="544"/>
        <end position="562"/>
    </location>
</feature>
<accession>Q8I6J2</accession>
<feature type="compositionally biased region" description="Polar residues" evidence="2">
    <location>
        <begin position="511"/>
        <end position="531"/>
    </location>
</feature>
<reference evidence="4" key="2">
    <citation type="journal article" date="2002" name="Mech. Dev.">
        <title>Region specific gene expressions in the central nervous system of the ascidian embryo.</title>
        <authorList>
            <person name="Imai K.S."/>
            <person name="Satoh N."/>
            <person name="Satou Y."/>
        </authorList>
    </citation>
    <scope>NUCLEOTIDE SEQUENCE</scope>
</reference>
<dbReference type="PANTHER" id="PTHR11486">
    <property type="entry name" value="FIBROBLAST GROWTH FACTOR"/>
    <property type="match status" value="1"/>
</dbReference>
<dbReference type="Pfam" id="PF00167">
    <property type="entry name" value="FGF"/>
    <property type="match status" value="1"/>
</dbReference>
<name>Q8I6J2_CIOIN</name>
<sequence length="658" mass="74591">MVIRRHFVLWILWLVVQMASTLAFTSHNQQRETELRTNRIQLQEPSFLYTADGSSRKFVQRLLLRRHISRIRRFLGLLSRAANQAQDVQTNESNRDRSARSLRSLDRQTLDGGINTDTIPNFNDTASASLPYSKSLPFVDFGTESPAAVSGENTSSPEKLRLQTTTASAAPSHIKDPGENFIKGNGSKLKATDNRYNYSKRIPSAISSSRQNNASRLPFAIGRLRRLLLRHNVTREQSALILNDIRAFYRSRSHGSNETRKDSRISNWLTSVKAASEQHIRHGSPRKRNSGFNPVPMSEVINSYILPNLEHTPTSRRKGRRFKNRKNKGRKRNRQNNRKLATANKIVPDFGTLPQESKGADKGGVVGGGNSGERLHNTLYIKRSSTTMRILPSGRVHGSRDIDVYCIVRFQTIGQKGNLIVKIRGEKSGLYLAMKRNGKLYATRDYNNPDTTFEHIYSPSEYDAYRSQTQRFFVAFNRAGESVRSRSLEKANTHLLRRDASEQLRQNLFSNESPSFSEVQPTPESSLSRVTEQGEISAVAATDSPATSSRKNGKTSPVQRPDSQQRKKPKCRKKPRKSRKCRRRGRKSGHRKQCKNQPCRKRSNGSKRRGKRAHGKGKGRKARASSETAHPTSSAPTERTHRRKRMSRLRQNEDLVGS</sequence>
<dbReference type="RefSeq" id="NP_001027650.1">
    <property type="nucleotide sequence ID" value="NM_001032478.1"/>
</dbReference>
<protein>
    <submittedName>
        <fullName evidence="4">Fibroblast growth factor with large molecular mass</fullName>
    </submittedName>
</protein>
<feature type="compositionally biased region" description="Basic residues" evidence="2">
    <location>
        <begin position="566"/>
        <end position="623"/>
    </location>
</feature>
<dbReference type="InterPro" id="IPR008996">
    <property type="entry name" value="IL1/FGF"/>
</dbReference>
<evidence type="ECO:0000313" key="4">
    <source>
        <dbReference type="EMBL" id="BAC22071.1"/>
    </source>
</evidence>
<dbReference type="GO" id="GO:0008083">
    <property type="term" value="F:growth factor activity"/>
    <property type="evidence" value="ECO:0007669"/>
    <property type="project" value="InterPro"/>
</dbReference>
<proteinExistence type="evidence at transcript level"/>
<dbReference type="SUPFAM" id="SSF50353">
    <property type="entry name" value="Cytokine"/>
    <property type="match status" value="1"/>
</dbReference>
<keyword evidence="3" id="KW-0732">Signal</keyword>
<comment type="similarity">
    <text evidence="1">Belongs to the heparin-binding growth factors family.</text>
</comment>
<accession>A0A1W2VN36</accession>
<feature type="region of interest" description="Disordered" evidence="2">
    <location>
        <begin position="306"/>
        <end position="374"/>
    </location>
</feature>
<dbReference type="SMART" id="SM00442">
    <property type="entry name" value="FGF"/>
    <property type="match status" value="1"/>
</dbReference>
<dbReference type="KEGG" id="cin:445652"/>
<feature type="region of interest" description="Disordered" evidence="2">
    <location>
        <begin position="276"/>
        <end position="295"/>
    </location>
</feature>
<dbReference type="OrthoDB" id="5987799at2759"/>
<dbReference type="EMBL" id="AB086099">
    <property type="protein sequence ID" value="BAC22071.1"/>
    <property type="molecule type" value="mRNA"/>
</dbReference>
<dbReference type="GeneID" id="445652"/>
<feature type="compositionally biased region" description="Basic residues" evidence="2">
    <location>
        <begin position="314"/>
        <end position="337"/>
    </location>
</feature>
<feature type="compositionally biased region" description="Polar residues" evidence="2">
    <location>
        <begin position="627"/>
        <end position="637"/>
    </location>
</feature>
<feature type="compositionally biased region" description="Basic and acidic residues" evidence="2">
    <location>
        <begin position="93"/>
        <end position="109"/>
    </location>
</feature>